<dbReference type="PANTHER" id="PTHR30231">
    <property type="entry name" value="DNA POLYMERASE III SUBUNIT EPSILON"/>
    <property type="match status" value="1"/>
</dbReference>
<dbReference type="CDD" id="cd06127">
    <property type="entry name" value="DEDDh"/>
    <property type="match status" value="1"/>
</dbReference>
<reference evidence="3" key="1">
    <citation type="submission" date="2019-01" db="EMBL/GenBank/DDBJ databases">
        <title>Sphingorhabdus lacus sp.nov., isolated from an oligotrophic freshwater lake.</title>
        <authorList>
            <person name="Park M."/>
        </authorList>
    </citation>
    <scope>NUCLEOTIDE SEQUENCE [LARGE SCALE GENOMIC DNA]</scope>
    <source>
        <strain evidence="3">IMCC1753</strain>
    </source>
</reference>
<protein>
    <submittedName>
        <fullName evidence="2">DNA polymerase III subunit epsilon</fullName>
    </submittedName>
</protein>
<dbReference type="Proteomes" id="UP000428803">
    <property type="component" value="Chromosome"/>
</dbReference>
<evidence type="ECO:0000259" key="1">
    <source>
        <dbReference type="SMART" id="SM00479"/>
    </source>
</evidence>
<dbReference type="GO" id="GO:0045004">
    <property type="term" value="P:DNA replication proofreading"/>
    <property type="evidence" value="ECO:0007669"/>
    <property type="project" value="TreeGrafter"/>
</dbReference>
<dbReference type="PANTHER" id="PTHR30231:SF37">
    <property type="entry name" value="EXODEOXYRIBONUCLEASE 10"/>
    <property type="match status" value="1"/>
</dbReference>
<dbReference type="GO" id="GO:0008408">
    <property type="term" value="F:3'-5' exonuclease activity"/>
    <property type="evidence" value="ECO:0007669"/>
    <property type="project" value="TreeGrafter"/>
</dbReference>
<gene>
    <name evidence="2" type="ORF">EUU25_00915</name>
</gene>
<accession>A0A6I6L5S8</accession>
<dbReference type="NCBIfam" id="NF006615">
    <property type="entry name" value="PRK09182.1"/>
    <property type="match status" value="1"/>
</dbReference>
<feature type="domain" description="Exonuclease" evidence="1">
    <location>
        <begin position="80"/>
        <end position="246"/>
    </location>
</feature>
<dbReference type="Gene3D" id="3.30.420.10">
    <property type="entry name" value="Ribonuclease H-like superfamily/Ribonuclease H"/>
    <property type="match status" value="1"/>
</dbReference>
<organism evidence="2 3">
    <name type="scientific">Sphingorhabdus lacus</name>
    <dbReference type="NCBI Taxonomy" id="392610"/>
    <lineage>
        <taxon>Bacteria</taxon>
        <taxon>Pseudomonadati</taxon>
        <taxon>Pseudomonadota</taxon>
        <taxon>Alphaproteobacteria</taxon>
        <taxon>Sphingomonadales</taxon>
        <taxon>Sphingomonadaceae</taxon>
        <taxon>Sphingorhabdus</taxon>
    </lineage>
</organism>
<name>A0A6I6L5S8_9SPHN</name>
<dbReference type="GO" id="GO:0003676">
    <property type="term" value="F:nucleic acid binding"/>
    <property type="evidence" value="ECO:0007669"/>
    <property type="project" value="InterPro"/>
</dbReference>
<dbReference type="KEGG" id="slaa:EUU25_00915"/>
<dbReference type="AlphaFoldDB" id="A0A6I6L5S8"/>
<dbReference type="Pfam" id="PF00929">
    <property type="entry name" value="RNase_T"/>
    <property type="match status" value="1"/>
</dbReference>
<dbReference type="InterPro" id="IPR013520">
    <property type="entry name" value="Ribonucl_H"/>
</dbReference>
<dbReference type="EMBL" id="CP035733">
    <property type="protein sequence ID" value="QGY79306.1"/>
    <property type="molecule type" value="Genomic_DNA"/>
</dbReference>
<dbReference type="SUPFAM" id="SSF53098">
    <property type="entry name" value="Ribonuclease H-like"/>
    <property type="match status" value="1"/>
</dbReference>
<proteinExistence type="predicted"/>
<evidence type="ECO:0000313" key="3">
    <source>
        <dbReference type="Proteomes" id="UP000428803"/>
    </source>
</evidence>
<evidence type="ECO:0000313" key="2">
    <source>
        <dbReference type="EMBL" id="QGY79306.1"/>
    </source>
</evidence>
<dbReference type="InterPro" id="IPR036397">
    <property type="entry name" value="RNaseH_sf"/>
</dbReference>
<keyword evidence="3" id="KW-1185">Reference proteome</keyword>
<sequence>MSGEVRCEGRVEKKHSAFGLITYDKGSKPMNNVQDHTACTRFPNRVLTDEHQEANAACRILHQVPDPFEIVPDAIPNGGRIIAICDVETTGLDIHHDQIIELAIMLVIVDAEGSIVGVMPPRSWLEDPGAPLDPRIIEITGITDADVARQQIDERQALAMFARASLVLAHNAKFDVGFIERRLPAAAGKDWACSCSEIDWPMLGFDTRVQGYLLMQSGWFNTAHRAAADVWSLYWLLQQQHGERTLLQRLLLASDQPTMRIDARYAPYRLKDDLKLRGYRWDSDSKVWWIEIAEGACETEVAWLYQLGVQSPLLTPITARERHRPLKVAATIMEEPDGPAF</sequence>
<dbReference type="InterPro" id="IPR012337">
    <property type="entry name" value="RNaseH-like_sf"/>
</dbReference>
<dbReference type="GO" id="GO:0005829">
    <property type="term" value="C:cytosol"/>
    <property type="evidence" value="ECO:0007669"/>
    <property type="project" value="TreeGrafter"/>
</dbReference>
<dbReference type="SMART" id="SM00479">
    <property type="entry name" value="EXOIII"/>
    <property type="match status" value="1"/>
</dbReference>